<protein>
    <submittedName>
        <fullName evidence="2">Uncharacterized protein</fullName>
    </submittedName>
</protein>
<feature type="compositionally biased region" description="Basic residues" evidence="1">
    <location>
        <begin position="107"/>
        <end position="122"/>
    </location>
</feature>
<feature type="region of interest" description="Disordered" evidence="1">
    <location>
        <begin position="107"/>
        <end position="134"/>
    </location>
</feature>
<dbReference type="Proteomes" id="UP000179233">
    <property type="component" value="Unassembled WGS sequence"/>
</dbReference>
<comment type="caution">
    <text evidence="2">The sequence shown here is derived from an EMBL/GenBank/DDBJ whole genome shotgun (WGS) entry which is preliminary data.</text>
</comment>
<gene>
    <name evidence="2" type="ORF">A2786_01555</name>
</gene>
<evidence type="ECO:0000313" key="2">
    <source>
        <dbReference type="EMBL" id="OGY18184.1"/>
    </source>
</evidence>
<accession>A0A1G1VS89</accession>
<evidence type="ECO:0000256" key="1">
    <source>
        <dbReference type="SAM" id="MobiDB-lite"/>
    </source>
</evidence>
<sequence length="134" mass="15675">MSKVFYDHLIVLDELEREVNRTALSPSEKEELWQMIDEIIHHRVLGCVMDNLPSHHHHDFLTRFHDAPHNDALFVYLTEKTGKDAVKLLKGEIAAVADELLGEFRGKRQRPKRFLTSKKRSKQNPQKKPGRQNK</sequence>
<dbReference type="EMBL" id="MHCJ01000003">
    <property type="protein sequence ID" value="OGY18184.1"/>
    <property type="molecule type" value="Genomic_DNA"/>
</dbReference>
<organism evidence="2 3">
    <name type="scientific">Candidatus Chisholmbacteria bacterium RIFCSPHIGHO2_01_FULL_52_32</name>
    <dbReference type="NCBI Taxonomy" id="1797591"/>
    <lineage>
        <taxon>Bacteria</taxon>
        <taxon>Candidatus Chisholmiibacteriota</taxon>
    </lineage>
</organism>
<name>A0A1G1VS89_9BACT</name>
<evidence type="ECO:0000313" key="3">
    <source>
        <dbReference type="Proteomes" id="UP000179233"/>
    </source>
</evidence>
<reference evidence="2 3" key="1">
    <citation type="journal article" date="2016" name="Nat. Commun.">
        <title>Thousands of microbial genomes shed light on interconnected biogeochemical processes in an aquifer system.</title>
        <authorList>
            <person name="Anantharaman K."/>
            <person name="Brown C.T."/>
            <person name="Hug L.A."/>
            <person name="Sharon I."/>
            <person name="Castelle C.J."/>
            <person name="Probst A.J."/>
            <person name="Thomas B.C."/>
            <person name="Singh A."/>
            <person name="Wilkins M.J."/>
            <person name="Karaoz U."/>
            <person name="Brodie E.L."/>
            <person name="Williams K.H."/>
            <person name="Hubbard S.S."/>
            <person name="Banfield J.F."/>
        </authorList>
    </citation>
    <scope>NUCLEOTIDE SEQUENCE [LARGE SCALE GENOMIC DNA]</scope>
</reference>
<proteinExistence type="predicted"/>
<dbReference type="AlphaFoldDB" id="A0A1G1VS89"/>